<feature type="binding site" evidence="7">
    <location>
        <position position="102"/>
    </location>
    <ligand>
        <name>ATP</name>
        <dbReference type="ChEBI" id="CHEBI:30616"/>
    </ligand>
</feature>
<dbReference type="KEGG" id="acan:ACA1_131030"/>
<dbReference type="Gene3D" id="3.30.200.20">
    <property type="entry name" value="Phosphorylase Kinase, domain 1"/>
    <property type="match status" value="1"/>
</dbReference>
<dbReference type="SMART" id="SM00220">
    <property type="entry name" value="S_TKc"/>
    <property type="match status" value="1"/>
</dbReference>
<comment type="similarity">
    <text evidence="8">Belongs to the protein kinase superfamily.</text>
</comment>
<dbReference type="SMART" id="SM00133">
    <property type="entry name" value="S_TK_X"/>
    <property type="match status" value="1"/>
</dbReference>
<gene>
    <name evidence="11" type="ORF">ACA1_131030</name>
</gene>
<evidence type="ECO:0000259" key="10">
    <source>
        <dbReference type="PROSITE" id="PS51285"/>
    </source>
</evidence>
<feature type="domain" description="AGC-kinase C-terminal" evidence="10">
    <location>
        <begin position="318"/>
        <end position="394"/>
    </location>
</feature>
<dbReference type="GeneID" id="14915470"/>
<feature type="domain" description="Protein kinase" evidence="9">
    <location>
        <begin position="73"/>
        <end position="317"/>
    </location>
</feature>
<dbReference type="Gene3D" id="1.10.510.10">
    <property type="entry name" value="Transferase(Phosphotransferase) domain 1"/>
    <property type="match status" value="1"/>
</dbReference>
<proteinExistence type="inferred from homology"/>
<dbReference type="InterPro" id="IPR017441">
    <property type="entry name" value="Protein_kinase_ATP_BS"/>
</dbReference>
<evidence type="ECO:0000313" key="11">
    <source>
        <dbReference type="EMBL" id="ELR14878.1"/>
    </source>
</evidence>
<dbReference type="FunFam" id="3.30.200.20:FF:000042">
    <property type="entry name" value="Aurora kinase A"/>
    <property type="match status" value="1"/>
</dbReference>
<keyword evidence="2" id="KW-0597">Phosphoprotein</keyword>
<dbReference type="PROSITE" id="PS51285">
    <property type="entry name" value="AGC_KINASE_CTER"/>
    <property type="match status" value="1"/>
</dbReference>
<dbReference type="InterPro" id="IPR017892">
    <property type="entry name" value="Pkinase_C"/>
</dbReference>
<evidence type="ECO:0000256" key="1">
    <source>
        <dbReference type="ARBA" id="ARBA00022527"/>
    </source>
</evidence>
<accession>L8GQE3</accession>
<dbReference type="RefSeq" id="XP_004336891.1">
    <property type="nucleotide sequence ID" value="XM_004336843.1"/>
</dbReference>
<reference evidence="11 12" key="1">
    <citation type="journal article" date="2013" name="Genome Biol.">
        <title>Genome of Acanthamoeba castellanii highlights extensive lateral gene transfer and early evolution of tyrosine kinase signaling.</title>
        <authorList>
            <person name="Clarke M."/>
            <person name="Lohan A.J."/>
            <person name="Liu B."/>
            <person name="Lagkouvardos I."/>
            <person name="Roy S."/>
            <person name="Zafar N."/>
            <person name="Bertelli C."/>
            <person name="Schilde C."/>
            <person name="Kianianmomeni A."/>
            <person name="Burglin T.R."/>
            <person name="Frech C."/>
            <person name="Turcotte B."/>
            <person name="Kopec K.O."/>
            <person name="Synnott J.M."/>
            <person name="Choo C."/>
            <person name="Paponov I."/>
            <person name="Finkler A."/>
            <person name="Soon Heng Tan C."/>
            <person name="Hutchins A.P."/>
            <person name="Weinmeier T."/>
            <person name="Rattei T."/>
            <person name="Chu J.S."/>
            <person name="Gimenez G."/>
            <person name="Irimia M."/>
            <person name="Rigden D.J."/>
            <person name="Fitzpatrick D.A."/>
            <person name="Lorenzo-Morales J."/>
            <person name="Bateman A."/>
            <person name="Chiu C.H."/>
            <person name="Tang P."/>
            <person name="Hegemann P."/>
            <person name="Fromm H."/>
            <person name="Raoult D."/>
            <person name="Greub G."/>
            <person name="Miranda-Saavedra D."/>
            <person name="Chen N."/>
            <person name="Nash P."/>
            <person name="Ginger M.L."/>
            <person name="Horn M."/>
            <person name="Schaap P."/>
            <person name="Caler L."/>
            <person name="Loftus B."/>
        </authorList>
    </citation>
    <scope>NUCLEOTIDE SEQUENCE [LARGE SCALE GENOMIC DNA]</scope>
    <source>
        <strain evidence="11 12">Neff</strain>
    </source>
</reference>
<dbReference type="Pfam" id="PF00069">
    <property type="entry name" value="Pkinase"/>
    <property type="match status" value="1"/>
</dbReference>
<organism evidence="11 12">
    <name type="scientific">Acanthamoeba castellanii (strain ATCC 30010 / Neff)</name>
    <dbReference type="NCBI Taxonomy" id="1257118"/>
    <lineage>
        <taxon>Eukaryota</taxon>
        <taxon>Amoebozoa</taxon>
        <taxon>Discosea</taxon>
        <taxon>Longamoebia</taxon>
        <taxon>Centramoebida</taxon>
        <taxon>Acanthamoebidae</taxon>
        <taxon>Acanthamoeba</taxon>
    </lineage>
</organism>
<keyword evidence="4 7" id="KW-0547">Nucleotide-binding</keyword>
<dbReference type="InterPro" id="IPR011009">
    <property type="entry name" value="Kinase-like_dom_sf"/>
</dbReference>
<keyword evidence="12" id="KW-1185">Reference proteome</keyword>
<dbReference type="InterPro" id="IPR008271">
    <property type="entry name" value="Ser/Thr_kinase_AS"/>
</dbReference>
<evidence type="ECO:0000256" key="3">
    <source>
        <dbReference type="ARBA" id="ARBA00022679"/>
    </source>
</evidence>
<dbReference type="STRING" id="1257118.L8GQE3"/>
<dbReference type="Pfam" id="PF00433">
    <property type="entry name" value="Pkinase_C"/>
    <property type="match status" value="1"/>
</dbReference>
<keyword evidence="6 7" id="KW-0067">ATP-binding</keyword>
<evidence type="ECO:0000256" key="8">
    <source>
        <dbReference type="RuleBase" id="RU000304"/>
    </source>
</evidence>
<name>L8GQE3_ACACF</name>
<sequence>MNHQDPYCIIHVDSCKAKTKVKRKSLLAELEPGVELRRWYTLKRRRADEFVCGQLHLQILYETQIKQVSLSDFEILHLVGEGSFGKVFQVRKKDTGQVYAMKVLKKKKLVDEGEVEHTRTEKNILINNNHPFLVNLKFAFQTEKKIYFLFFHLKKERRFDEDKVRFYAAEITLALEHLHSLGIIYRDLKPENVLLESTGHIRLTDFGLSKAGLQATKGKTTTFCGTPEYLAPEVIKGTSYSYEIDWWSLGTIMYEMFTSQPPFACRNQSQMYQRILNETPYYPNYIPASAKAIMNQLLEKDPRKRLNGKGVRKHPFFQSIDWDKLAAKKIKPPIIPHVKGEEDTSNVDKEFMERPAIDSFDFSAIDGDGLTESMDERLFAEFSYVSEREIKKKKEDKDAIPPTFLESILESINEKLSDG</sequence>
<evidence type="ECO:0000256" key="7">
    <source>
        <dbReference type="PROSITE-ProRule" id="PRU10141"/>
    </source>
</evidence>
<dbReference type="PROSITE" id="PS50011">
    <property type="entry name" value="PROTEIN_KINASE_DOM"/>
    <property type="match status" value="1"/>
</dbReference>
<protein>
    <submittedName>
        <fullName evidence="11">Protein kinase domain containing protein</fullName>
    </submittedName>
</protein>
<dbReference type="SUPFAM" id="SSF56112">
    <property type="entry name" value="Protein kinase-like (PK-like)"/>
    <property type="match status" value="1"/>
</dbReference>
<dbReference type="AlphaFoldDB" id="L8GQE3"/>
<evidence type="ECO:0000256" key="2">
    <source>
        <dbReference type="ARBA" id="ARBA00022553"/>
    </source>
</evidence>
<keyword evidence="3" id="KW-0808">Transferase</keyword>
<dbReference type="OMA" id="EEWVQFY"/>
<dbReference type="OrthoDB" id="63267at2759"/>
<dbReference type="GO" id="GO:0004674">
    <property type="term" value="F:protein serine/threonine kinase activity"/>
    <property type="evidence" value="ECO:0007669"/>
    <property type="project" value="UniProtKB-KW"/>
</dbReference>
<dbReference type="InterPro" id="IPR000719">
    <property type="entry name" value="Prot_kinase_dom"/>
</dbReference>
<dbReference type="PROSITE" id="PS00107">
    <property type="entry name" value="PROTEIN_KINASE_ATP"/>
    <property type="match status" value="1"/>
</dbReference>
<evidence type="ECO:0000256" key="6">
    <source>
        <dbReference type="ARBA" id="ARBA00022840"/>
    </source>
</evidence>
<dbReference type="EMBL" id="KB008043">
    <property type="protein sequence ID" value="ELR14878.1"/>
    <property type="molecule type" value="Genomic_DNA"/>
</dbReference>
<evidence type="ECO:0000256" key="4">
    <source>
        <dbReference type="ARBA" id="ARBA00022741"/>
    </source>
</evidence>
<dbReference type="Proteomes" id="UP000011083">
    <property type="component" value="Unassembled WGS sequence"/>
</dbReference>
<dbReference type="GO" id="GO:0005524">
    <property type="term" value="F:ATP binding"/>
    <property type="evidence" value="ECO:0007669"/>
    <property type="project" value="UniProtKB-UniRule"/>
</dbReference>
<evidence type="ECO:0000313" key="12">
    <source>
        <dbReference type="Proteomes" id="UP000011083"/>
    </source>
</evidence>
<evidence type="ECO:0000259" key="9">
    <source>
        <dbReference type="PROSITE" id="PS50011"/>
    </source>
</evidence>
<keyword evidence="1 8" id="KW-0723">Serine/threonine-protein kinase</keyword>
<dbReference type="InterPro" id="IPR000961">
    <property type="entry name" value="AGC-kinase_C"/>
</dbReference>
<dbReference type="PROSITE" id="PS00108">
    <property type="entry name" value="PROTEIN_KINASE_ST"/>
    <property type="match status" value="1"/>
</dbReference>
<keyword evidence="5 11" id="KW-0418">Kinase</keyword>
<evidence type="ECO:0000256" key="5">
    <source>
        <dbReference type="ARBA" id="ARBA00022777"/>
    </source>
</evidence>
<dbReference type="VEuPathDB" id="AmoebaDB:ACA1_131030"/>
<dbReference type="PANTHER" id="PTHR24351">
    <property type="entry name" value="RIBOSOMAL PROTEIN S6 KINASE"/>
    <property type="match status" value="1"/>
</dbReference>
<dbReference type="FunFam" id="1.10.510.10:FF:000008">
    <property type="entry name" value="Non-specific serine/threonine protein kinase"/>
    <property type="match status" value="1"/>
</dbReference>